<evidence type="ECO:0000313" key="10">
    <source>
        <dbReference type="EMBL" id="MCG2621313.1"/>
    </source>
</evidence>
<evidence type="ECO:0000256" key="5">
    <source>
        <dbReference type="ARBA" id="ARBA00022989"/>
    </source>
</evidence>
<keyword evidence="4 7" id="KW-0812">Transmembrane</keyword>
<evidence type="ECO:0000259" key="9">
    <source>
        <dbReference type="PROSITE" id="PS50928"/>
    </source>
</evidence>
<dbReference type="InterPro" id="IPR035906">
    <property type="entry name" value="MetI-like_sf"/>
</dbReference>
<name>A0ABS9L3X2_9MICC</name>
<proteinExistence type="inferred from homology"/>
<accession>A0ABS9L3X2</accession>
<comment type="similarity">
    <text evidence="7">Belongs to the binding-protein-dependent transport system permease family.</text>
</comment>
<dbReference type="Pfam" id="PF00528">
    <property type="entry name" value="BPD_transp_1"/>
    <property type="match status" value="1"/>
</dbReference>
<evidence type="ECO:0000256" key="4">
    <source>
        <dbReference type="ARBA" id="ARBA00022692"/>
    </source>
</evidence>
<comment type="caution">
    <text evidence="10">The sequence shown here is derived from an EMBL/GenBank/DDBJ whole genome shotgun (WGS) entry which is preliminary data.</text>
</comment>
<feature type="transmembrane region" description="Helical" evidence="7">
    <location>
        <begin position="129"/>
        <end position="149"/>
    </location>
</feature>
<evidence type="ECO:0000256" key="2">
    <source>
        <dbReference type="ARBA" id="ARBA00022448"/>
    </source>
</evidence>
<dbReference type="InterPro" id="IPR000515">
    <property type="entry name" value="MetI-like"/>
</dbReference>
<dbReference type="Proteomes" id="UP001165368">
    <property type="component" value="Unassembled WGS sequence"/>
</dbReference>
<feature type="compositionally biased region" description="Basic and acidic residues" evidence="8">
    <location>
        <begin position="13"/>
        <end position="23"/>
    </location>
</feature>
<keyword evidence="2 7" id="KW-0813">Transport</keyword>
<keyword evidence="11" id="KW-1185">Reference proteome</keyword>
<protein>
    <submittedName>
        <fullName evidence="10">ABC transporter permease</fullName>
    </submittedName>
</protein>
<keyword evidence="3" id="KW-1003">Cell membrane</keyword>
<feature type="transmembrane region" description="Helical" evidence="7">
    <location>
        <begin position="199"/>
        <end position="226"/>
    </location>
</feature>
<evidence type="ECO:0000256" key="7">
    <source>
        <dbReference type="RuleBase" id="RU363032"/>
    </source>
</evidence>
<feature type="region of interest" description="Disordered" evidence="8">
    <location>
        <begin position="1"/>
        <end position="23"/>
    </location>
</feature>
<gene>
    <name evidence="10" type="ORF">LVY72_05220</name>
</gene>
<evidence type="ECO:0000256" key="3">
    <source>
        <dbReference type="ARBA" id="ARBA00022475"/>
    </source>
</evidence>
<dbReference type="EMBL" id="JAKLTQ010000002">
    <property type="protein sequence ID" value="MCG2621313.1"/>
    <property type="molecule type" value="Genomic_DNA"/>
</dbReference>
<feature type="transmembrane region" description="Helical" evidence="7">
    <location>
        <begin position="39"/>
        <end position="61"/>
    </location>
</feature>
<keyword evidence="5 7" id="KW-1133">Transmembrane helix</keyword>
<sequence>MTAVDLQRNTTSRRIERKPGPVERNPRAFMRRRRIIDNLLRIGAPILLIVAWQLVVSTGLLDRRFWPAPTDVLLSFQENVATGRLAEALVSSMTRILLGYLIGSVAGILGGIALGVFRPLRIALEPIISAVYTVPKLAILPLLLLLFGLGDVPKIILIALGVFFVTIISTIAAVTSIPEGYLEPARSFGANRVQTFRHIIVPAIMPDIFVALRLAAGQAVLLMIGIEFVQGDEGLGYMIWNSWQLFLADRMYVGIVSVALVGVVFQTTVKWIGQRLTPWEKPRN</sequence>
<dbReference type="SUPFAM" id="SSF161098">
    <property type="entry name" value="MetI-like"/>
    <property type="match status" value="1"/>
</dbReference>
<organism evidence="10 11">
    <name type="scientific">Arthrobacter hankyongi</name>
    <dbReference type="NCBI Taxonomy" id="2904801"/>
    <lineage>
        <taxon>Bacteria</taxon>
        <taxon>Bacillati</taxon>
        <taxon>Actinomycetota</taxon>
        <taxon>Actinomycetes</taxon>
        <taxon>Micrococcales</taxon>
        <taxon>Micrococcaceae</taxon>
        <taxon>Arthrobacter</taxon>
    </lineage>
</organism>
<dbReference type="PANTHER" id="PTHR30151:SF38">
    <property type="entry name" value="ALIPHATIC SULFONATES TRANSPORT PERMEASE PROTEIN SSUC-RELATED"/>
    <property type="match status" value="1"/>
</dbReference>
<dbReference type="CDD" id="cd06261">
    <property type="entry name" value="TM_PBP2"/>
    <property type="match status" value="1"/>
</dbReference>
<evidence type="ECO:0000313" key="11">
    <source>
        <dbReference type="Proteomes" id="UP001165368"/>
    </source>
</evidence>
<comment type="subcellular location">
    <subcellularLocation>
        <location evidence="1 7">Cell membrane</location>
        <topology evidence="1 7">Multi-pass membrane protein</topology>
    </subcellularLocation>
</comment>
<feature type="transmembrane region" description="Helical" evidence="7">
    <location>
        <begin position="97"/>
        <end position="117"/>
    </location>
</feature>
<reference evidence="10" key="1">
    <citation type="submission" date="2022-01" db="EMBL/GenBank/DDBJ databases">
        <authorList>
            <person name="Jo J.-H."/>
            <person name="Im W.-T."/>
        </authorList>
    </citation>
    <scope>NUCLEOTIDE SEQUENCE</scope>
    <source>
        <strain evidence="10">I2-34</strain>
    </source>
</reference>
<dbReference type="PANTHER" id="PTHR30151">
    <property type="entry name" value="ALKANE SULFONATE ABC TRANSPORTER-RELATED, MEMBRANE SUBUNIT"/>
    <property type="match status" value="1"/>
</dbReference>
<feature type="transmembrane region" description="Helical" evidence="7">
    <location>
        <begin position="251"/>
        <end position="273"/>
    </location>
</feature>
<feature type="domain" description="ABC transmembrane type-1" evidence="9">
    <location>
        <begin position="89"/>
        <end position="273"/>
    </location>
</feature>
<dbReference type="RefSeq" id="WP_237818417.1">
    <property type="nucleotide sequence ID" value="NZ_JAKLTQ010000002.1"/>
</dbReference>
<dbReference type="PROSITE" id="PS50928">
    <property type="entry name" value="ABC_TM1"/>
    <property type="match status" value="1"/>
</dbReference>
<keyword evidence="6 7" id="KW-0472">Membrane</keyword>
<evidence type="ECO:0000256" key="8">
    <source>
        <dbReference type="SAM" id="MobiDB-lite"/>
    </source>
</evidence>
<feature type="transmembrane region" description="Helical" evidence="7">
    <location>
        <begin position="155"/>
        <end position="178"/>
    </location>
</feature>
<evidence type="ECO:0000256" key="6">
    <source>
        <dbReference type="ARBA" id="ARBA00023136"/>
    </source>
</evidence>
<dbReference type="Gene3D" id="1.10.3720.10">
    <property type="entry name" value="MetI-like"/>
    <property type="match status" value="1"/>
</dbReference>
<evidence type="ECO:0000256" key="1">
    <source>
        <dbReference type="ARBA" id="ARBA00004651"/>
    </source>
</evidence>